<dbReference type="EMBL" id="DSZU01000115">
    <property type="protein sequence ID" value="HGV55703.1"/>
    <property type="molecule type" value="Genomic_DNA"/>
</dbReference>
<dbReference type="SFLD" id="SFLDS00029">
    <property type="entry name" value="Radical_SAM"/>
    <property type="match status" value="1"/>
</dbReference>
<dbReference type="SFLD" id="SFLDG01082">
    <property type="entry name" value="B12-binding_domain_containing"/>
    <property type="match status" value="1"/>
</dbReference>
<dbReference type="PROSITE" id="PS51918">
    <property type="entry name" value="RADICAL_SAM"/>
    <property type="match status" value="1"/>
</dbReference>
<dbReference type="InterPro" id="IPR023404">
    <property type="entry name" value="rSAM_horseshoe"/>
</dbReference>
<dbReference type="NCBIfam" id="TIGR03936">
    <property type="entry name" value="sam_1_link_chp"/>
    <property type="match status" value="1"/>
</dbReference>
<dbReference type="InterPro" id="IPR058240">
    <property type="entry name" value="rSAM_sf"/>
</dbReference>
<gene>
    <name evidence="3" type="ORF">ENT73_06460</name>
</gene>
<dbReference type="PANTHER" id="PTHR42731:SF1">
    <property type="entry name" value="RADICAL SAM DOMAIN PROTEIN"/>
    <property type="match status" value="1"/>
</dbReference>
<dbReference type="AlphaFoldDB" id="A0A832LW58"/>
<evidence type="ECO:0000259" key="2">
    <source>
        <dbReference type="PROSITE" id="PS51918"/>
    </source>
</evidence>
<dbReference type="Pfam" id="PF04055">
    <property type="entry name" value="Radical_SAM"/>
    <property type="match status" value="1"/>
</dbReference>
<sequence>MKKDYPEGILLSVKKPSRYLGIEPFFPLKDWENTELRICLGYPDLYEVGRSHLGITLLASVVNSLEFALCDLVFAVAPDFEEKLKKAHLPLLSWNYRKPLKEFDILGLSYAYELLATGILQILELSGIPFRAVDRNVDRKETYPLLIGGGPCVGNPEPVSEIFDAILIGEGEEAIVELLEVIRRAKREEASKEDILKELTKIKGVYVPLYKNRTERRIFTLQTLPQQNLYSIPLIPLAHDRVSLEISRGCTRSCRFCEAGIYYRPVREKTPWEIVDEAEKAFKNTGYREASLMSLSAGDYTALEELIILLESRFFNSPQKEYVFSLPSLRVGSLTPKILNFLKRGRHSTITIALEAASERLRRVINKKIDLEDLYRDLTLLQEHHFQRVKFYFMLGLPTEEGSDLEEMVRLYRELKRTFKSLEITFSASIFVPKAHTPFQWERQITMEEAWKKIEYLKGHLRKAFKHHDPAQSFLEGCLSRGGRELLALIEKAYKRGARLDSWSDYFKLSPWIEASQELSLDLNHYLRERSLEEPLPWEHIELGVTREFLLKERERAYQQKYTEDCRFHKCAKCGVCHHGIQNRLVKASIENIKPVEVPEANLIFSTDEPKEFWYEIRFDKKGPAIFLSQLEVLRLIELVLRRLGFKLAYTQGFNPRPKFITAQASPVGMEVEGEYLAIALREKVSEESLCGVKIYEGLIFREAHYFGEKRPPKREFQLFYRLQPKEPLLLEKFLTLKERDLEGLELSLINGDLILRPLGENFSLTKFLRENLALENPFLLFRVKKSYASGP</sequence>
<accession>A0A832LW58</accession>
<name>A0A832LW58_9BACT</name>
<comment type="caution">
    <text evidence="3">The sequence shown here is derived from an EMBL/GenBank/DDBJ whole genome shotgun (WGS) entry which is preliminary data.</text>
</comment>
<evidence type="ECO:0000256" key="1">
    <source>
        <dbReference type="SAM" id="Coils"/>
    </source>
</evidence>
<dbReference type="InterPro" id="IPR045784">
    <property type="entry name" value="Radical_SAM_N2"/>
</dbReference>
<dbReference type="PANTHER" id="PTHR42731">
    <property type="entry name" value="SLL1084 PROTEIN"/>
    <property type="match status" value="1"/>
</dbReference>
<dbReference type="Pfam" id="PF19864">
    <property type="entry name" value="Radical_SAM_N2"/>
    <property type="match status" value="1"/>
</dbReference>
<dbReference type="SUPFAM" id="SSF102114">
    <property type="entry name" value="Radical SAM enzymes"/>
    <property type="match status" value="1"/>
</dbReference>
<dbReference type="Gene3D" id="3.80.30.20">
    <property type="entry name" value="tm_1862 like domain"/>
    <property type="match status" value="1"/>
</dbReference>
<protein>
    <submittedName>
        <fullName evidence="3">DUF2344 domain-containing protein</fullName>
    </submittedName>
</protein>
<dbReference type="GO" id="GO:0003824">
    <property type="term" value="F:catalytic activity"/>
    <property type="evidence" value="ECO:0007669"/>
    <property type="project" value="InterPro"/>
</dbReference>
<keyword evidence="1" id="KW-0175">Coiled coil</keyword>
<feature type="coiled-coil region" evidence="1">
    <location>
        <begin position="168"/>
        <end position="202"/>
    </location>
</feature>
<dbReference type="CDD" id="cd02065">
    <property type="entry name" value="B12-binding_like"/>
    <property type="match status" value="1"/>
</dbReference>
<dbReference type="Pfam" id="PF10105">
    <property type="entry name" value="DUF2344"/>
    <property type="match status" value="1"/>
</dbReference>
<feature type="domain" description="Radical SAM core" evidence="2">
    <location>
        <begin position="236"/>
        <end position="471"/>
    </location>
</feature>
<dbReference type="SMART" id="SM00729">
    <property type="entry name" value="Elp3"/>
    <property type="match status" value="1"/>
</dbReference>
<reference evidence="3" key="1">
    <citation type="journal article" date="2020" name="mSystems">
        <title>Genome- and Community-Level Interaction Insights into Carbon Utilization and Element Cycling Functions of Hydrothermarchaeota in Hydrothermal Sediment.</title>
        <authorList>
            <person name="Zhou Z."/>
            <person name="Liu Y."/>
            <person name="Xu W."/>
            <person name="Pan J."/>
            <person name="Luo Z.H."/>
            <person name="Li M."/>
        </authorList>
    </citation>
    <scope>NUCLEOTIDE SEQUENCE [LARGE SCALE GENOMIC DNA]</scope>
    <source>
        <strain evidence="3">SpSt-605</strain>
    </source>
</reference>
<dbReference type="GO" id="GO:0051536">
    <property type="term" value="F:iron-sulfur cluster binding"/>
    <property type="evidence" value="ECO:0007669"/>
    <property type="project" value="InterPro"/>
</dbReference>
<dbReference type="CDD" id="cd01335">
    <property type="entry name" value="Radical_SAM"/>
    <property type="match status" value="1"/>
</dbReference>
<organism evidence="3">
    <name type="scientific">Caldimicrobium thiodismutans</name>
    <dbReference type="NCBI Taxonomy" id="1653476"/>
    <lineage>
        <taxon>Bacteria</taxon>
        <taxon>Pseudomonadati</taxon>
        <taxon>Thermodesulfobacteriota</taxon>
        <taxon>Thermodesulfobacteria</taxon>
        <taxon>Thermodesulfobacteriales</taxon>
        <taxon>Thermodesulfobacteriaceae</taxon>
        <taxon>Caldimicrobium</taxon>
    </lineage>
</organism>
<evidence type="ECO:0000313" key="3">
    <source>
        <dbReference type="EMBL" id="HGV55703.1"/>
    </source>
</evidence>
<dbReference type="InterPro" id="IPR018768">
    <property type="entry name" value="DUF2344"/>
</dbReference>
<dbReference type="InterPro" id="IPR006638">
    <property type="entry name" value="Elp3/MiaA/NifB-like_rSAM"/>
</dbReference>
<dbReference type="InterPro" id="IPR007197">
    <property type="entry name" value="rSAM"/>
</dbReference>
<proteinExistence type="predicted"/>